<dbReference type="InterPro" id="IPR044202">
    <property type="entry name" value="LETM1/MDM38-like"/>
</dbReference>
<feature type="region of interest" description="Disordered" evidence="14">
    <location>
        <begin position="1"/>
        <end position="75"/>
    </location>
</feature>
<keyword evidence="9 12" id="KW-0496">Mitochondrion</keyword>
<keyword evidence="19" id="KW-1185">Reference proteome</keyword>
<evidence type="ECO:0000256" key="8">
    <source>
        <dbReference type="ARBA" id="ARBA00022989"/>
    </source>
</evidence>
<comment type="similarity">
    <text evidence="2">Belongs to the LETM1 family.</text>
</comment>
<evidence type="ECO:0000256" key="14">
    <source>
        <dbReference type="SAM" id="MobiDB-lite"/>
    </source>
</evidence>
<name>A0ABP1FM83_9CHLO</name>
<dbReference type="PANTHER" id="PTHR14009">
    <property type="entry name" value="LEUCINE ZIPPER-EF-HAND CONTAINING TRANSMEMBRANE PROTEIN"/>
    <property type="match status" value="1"/>
</dbReference>
<keyword evidence="8 15" id="KW-1133">Transmembrane helix</keyword>
<proteinExistence type="inferred from homology"/>
<keyword evidence="13" id="KW-0175">Coiled coil</keyword>
<gene>
    <name evidence="18" type="primary">g2507</name>
    <name evidence="18" type="ORF">VP750_LOCUS2140</name>
</gene>
<dbReference type="PANTHER" id="PTHR14009:SF1">
    <property type="entry name" value="MITOCHONDRIAL PROTON_CALCIUM EXCHANGER PROTEIN"/>
    <property type="match status" value="1"/>
</dbReference>
<comment type="subcellular location">
    <subcellularLocation>
        <location evidence="1">Mitochondrion inner membrane</location>
        <topology evidence="1">Single-pass membrane protein</topology>
    </subcellularLocation>
</comment>
<feature type="domain" description="Letm1 RBD" evidence="17">
    <location>
        <begin position="249"/>
        <end position="450"/>
    </location>
</feature>
<evidence type="ECO:0000259" key="17">
    <source>
        <dbReference type="PROSITE" id="PS51758"/>
    </source>
</evidence>
<evidence type="ECO:0000256" key="15">
    <source>
        <dbReference type="SAM" id="Phobius"/>
    </source>
</evidence>
<evidence type="ECO:0000313" key="18">
    <source>
        <dbReference type="EMBL" id="CAL5220481.1"/>
    </source>
</evidence>
<evidence type="ECO:0000256" key="5">
    <source>
        <dbReference type="ARBA" id="ARBA00022692"/>
    </source>
</evidence>
<dbReference type="Gene3D" id="1.10.238.10">
    <property type="entry name" value="EF-hand"/>
    <property type="match status" value="1"/>
</dbReference>
<evidence type="ECO:0000256" key="6">
    <source>
        <dbReference type="ARBA" id="ARBA00022792"/>
    </source>
</evidence>
<reference evidence="18 19" key="1">
    <citation type="submission" date="2024-06" db="EMBL/GenBank/DDBJ databases">
        <authorList>
            <person name="Kraege A."/>
            <person name="Thomma B."/>
        </authorList>
    </citation>
    <scope>NUCLEOTIDE SEQUENCE [LARGE SCALE GENOMIC DNA]</scope>
</reference>
<dbReference type="InterPro" id="IPR018247">
    <property type="entry name" value="EF_Hand_1_Ca_BS"/>
</dbReference>
<sequence length="722" mass="80548">MMESTLPTLKTGQTSLQQQEEEDNEPAQTQSANDPACTVRKADVTQRPASSVQQLLEQQQQQQQPENRGQKGAAECDEAIGSLRNARTKAEARSRSKFAETTLYERAEKLVVLTANGVKTVVMFTVGIPGNVARFVALPKEERRATYKRWWIATKKEANHYWSGTKLLYAEVKIALRLINKTLHGHSLTRRERKQLTRTTADVFRMVPMAVILAIPFMELLLPVALKLFPNMLPSTFENKLKKEEELKKRIGVKLEVARFLQDTVAEMAKNMKSNKTGATQASASELYDFMKRVRAGAPVSQYEIVKFAQLFNDELTLDNLERIHLVNLCRFVGIQPFGTDAFLVARLRSHLDQIKRDDRLIKNEGIEALSEEELRSACRARGMRAPFGEGAAVFMRKQLKEWLDLSLNRALPSSLLLLSRAFTVTQPLESPSEDAPFDSLKETISSLPNKVIAEVSMEQDDDADFDRKLSQLKREEELINEEAKEAAAFLQTDIPVIRPGQDARGATAAAAAAAVVREATASAVMDVLEGESEEEKAAKHAAAKETRMRKVISALAVLASSSGVSSERTAFMDLVKREIDRLNESIGKSGSVTMIFQRGNIRVEKPAEVQEIIGQKRLRDKVSGILERIEKELDSVESKIGEAMHVLDTDNDGMVTQEELQTAMGFLKEQLGEDELRSLLDRLNDWEAGPQPFNVTKLMEMADSAETGATPHLLQQEAKAA</sequence>
<evidence type="ECO:0000256" key="11">
    <source>
        <dbReference type="ARBA" id="ARBA00031360"/>
    </source>
</evidence>
<feature type="coiled-coil region" evidence="13">
    <location>
        <begin position="620"/>
        <end position="647"/>
    </location>
</feature>
<keyword evidence="6" id="KW-0999">Mitochondrion inner membrane</keyword>
<dbReference type="SUPFAM" id="SSF47473">
    <property type="entry name" value="EF-hand"/>
    <property type="match status" value="1"/>
</dbReference>
<keyword evidence="10 15" id="KW-0472">Membrane</keyword>
<evidence type="ECO:0000256" key="7">
    <source>
        <dbReference type="ARBA" id="ARBA00022837"/>
    </source>
</evidence>
<accession>A0ABP1FM83</accession>
<feature type="compositionally biased region" description="Polar residues" evidence="14">
    <location>
        <begin position="1"/>
        <end position="18"/>
    </location>
</feature>
<dbReference type="PROSITE" id="PS00018">
    <property type="entry name" value="EF_HAND_1"/>
    <property type="match status" value="1"/>
</dbReference>
<protein>
    <recommendedName>
        <fullName evidence="3">Mitochondrial proton/calcium exchanger protein</fullName>
    </recommendedName>
    <alternativeName>
        <fullName evidence="11">Leucine zipper-EF-hand-containing transmembrane protein 1</fullName>
    </alternativeName>
</protein>
<evidence type="ECO:0000256" key="12">
    <source>
        <dbReference type="PROSITE-ProRule" id="PRU01094"/>
    </source>
</evidence>
<evidence type="ECO:0000256" key="10">
    <source>
        <dbReference type="ARBA" id="ARBA00023136"/>
    </source>
</evidence>
<evidence type="ECO:0000256" key="3">
    <source>
        <dbReference type="ARBA" id="ARBA00020557"/>
    </source>
</evidence>
<feature type="domain" description="EF-hand" evidence="16">
    <location>
        <begin position="636"/>
        <end position="671"/>
    </location>
</feature>
<evidence type="ECO:0000256" key="4">
    <source>
        <dbReference type="ARBA" id="ARBA00022449"/>
    </source>
</evidence>
<evidence type="ECO:0000256" key="2">
    <source>
        <dbReference type="ARBA" id="ARBA00009584"/>
    </source>
</evidence>
<feature type="compositionally biased region" description="Low complexity" evidence="14">
    <location>
        <begin position="53"/>
        <end position="64"/>
    </location>
</feature>
<evidence type="ECO:0000256" key="9">
    <source>
        <dbReference type="ARBA" id="ARBA00023128"/>
    </source>
</evidence>
<dbReference type="EMBL" id="CAXHTA020000004">
    <property type="protein sequence ID" value="CAL5220481.1"/>
    <property type="molecule type" value="Genomic_DNA"/>
</dbReference>
<evidence type="ECO:0000259" key="16">
    <source>
        <dbReference type="PROSITE" id="PS50222"/>
    </source>
</evidence>
<comment type="caution">
    <text evidence="18">The sequence shown here is derived from an EMBL/GenBank/DDBJ whole genome shotgun (WGS) entry which is preliminary data.</text>
</comment>
<dbReference type="PROSITE" id="PS50222">
    <property type="entry name" value="EF_HAND_2"/>
    <property type="match status" value="1"/>
</dbReference>
<dbReference type="InterPro" id="IPR033122">
    <property type="entry name" value="LETM1-like_RBD"/>
</dbReference>
<keyword evidence="4" id="KW-0813">Transport</keyword>
<organism evidence="18 19">
    <name type="scientific">Coccomyxa viridis</name>
    <dbReference type="NCBI Taxonomy" id="1274662"/>
    <lineage>
        <taxon>Eukaryota</taxon>
        <taxon>Viridiplantae</taxon>
        <taxon>Chlorophyta</taxon>
        <taxon>core chlorophytes</taxon>
        <taxon>Trebouxiophyceae</taxon>
        <taxon>Trebouxiophyceae incertae sedis</taxon>
        <taxon>Coccomyxaceae</taxon>
        <taxon>Coccomyxa</taxon>
    </lineage>
</organism>
<dbReference type="InterPro" id="IPR011992">
    <property type="entry name" value="EF-hand-dom_pair"/>
</dbReference>
<keyword evidence="7" id="KW-0106">Calcium</keyword>
<evidence type="ECO:0000256" key="13">
    <source>
        <dbReference type="SAM" id="Coils"/>
    </source>
</evidence>
<dbReference type="Pfam" id="PF07766">
    <property type="entry name" value="LETM1_RBD"/>
    <property type="match status" value="1"/>
</dbReference>
<feature type="transmembrane region" description="Helical" evidence="15">
    <location>
        <begin position="203"/>
        <end position="226"/>
    </location>
</feature>
<dbReference type="Proteomes" id="UP001497392">
    <property type="component" value="Unassembled WGS sequence"/>
</dbReference>
<evidence type="ECO:0000256" key="1">
    <source>
        <dbReference type="ARBA" id="ARBA00004434"/>
    </source>
</evidence>
<dbReference type="InterPro" id="IPR002048">
    <property type="entry name" value="EF_hand_dom"/>
</dbReference>
<dbReference type="PROSITE" id="PS51758">
    <property type="entry name" value="LETM1_RBD"/>
    <property type="match status" value="1"/>
</dbReference>
<evidence type="ECO:0000313" key="19">
    <source>
        <dbReference type="Proteomes" id="UP001497392"/>
    </source>
</evidence>
<keyword evidence="5 15" id="KW-0812">Transmembrane</keyword>
<keyword evidence="4" id="KW-0050">Antiport</keyword>